<proteinExistence type="predicted"/>
<keyword evidence="1" id="KW-0479">Metal-binding</keyword>
<keyword evidence="3" id="KW-0862">Zinc</keyword>
<dbReference type="InterPro" id="IPR006564">
    <property type="entry name" value="Znf_PMZ"/>
</dbReference>
<dbReference type="PROSITE" id="PS50966">
    <property type="entry name" value="ZF_SWIM"/>
    <property type="match status" value="1"/>
</dbReference>
<dbReference type="InterPro" id="IPR011009">
    <property type="entry name" value="Kinase-like_dom_sf"/>
</dbReference>
<dbReference type="Pfam" id="PF03108">
    <property type="entry name" value="DBD_Tnp_Mut"/>
    <property type="match status" value="1"/>
</dbReference>
<evidence type="ECO:0000259" key="6">
    <source>
        <dbReference type="PROSITE" id="PS50966"/>
    </source>
</evidence>
<feature type="region of interest" description="Disordered" evidence="5">
    <location>
        <begin position="1622"/>
        <end position="1643"/>
    </location>
</feature>
<dbReference type="InterPro" id="IPR007527">
    <property type="entry name" value="Znf_SWIM"/>
</dbReference>
<organism evidence="7">
    <name type="scientific">Oryza sativa subsp. japonica</name>
    <name type="common">Rice</name>
    <dbReference type="NCBI Taxonomy" id="39947"/>
    <lineage>
        <taxon>Eukaryota</taxon>
        <taxon>Viridiplantae</taxon>
        <taxon>Streptophyta</taxon>
        <taxon>Embryophyta</taxon>
        <taxon>Tracheophyta</taxon>
        <taxon>Spermatophyta</taxon>
        <taxon>Magnoliopsida</taxon>
        <taxon>Liliopsida</taxon>
        <taxon>Poales</taxon>
        <taxon>Poaceae</taxon>
        <taxon>BOP clade</taxon>
        <taxon>Oryzoideae</taxon>
        <taxon>Oryzeae</taxon>
        <taxon>Oryzinae</taxon>
        <taxon>Oryza</taxon>
        <taxon>Oryza sativa</taxon>
    </lineage>
</organism>
<feature type="compositionally biased region" description="Basic and acidic residues" evidence="5">
    <location>
        <begin position="1503"/>
        <end position="1512"/>
    </location>
</feature>
<dbReference type="Gene3D" id="1.10.510.10">
    <property type="entry name" value="Transferase(Phosphotransferase) domain 1"/>
    <property type="match status" value="1"/>
</dbReference>
<dbReference type="InterPro" id="IPR044824">
    <property type="entry name" value="MAIN-like"/>
</dbReference>
<dbReference type="SMART" id="SM00575">
    <property type="entry name" value="ZnF_PMZ"/>
    <property type="match status" value="1"/>
</dbReference>
<reference evidence="7" key="2">
    <citation type="submission" date="2005-04" db="EMBL/GenBank/DDBJ databases">
        <authorList>
            <person name="Buell C.R."/>
            <person name="Wing R.A."/>
            <person name="McCombie W.A."/>
            <person name="Ouyang S."/>
        </authorList>
    </citation>
    <scope>NUCLEOTIDE SEQUENCE</scope>
</reference>
<feature type="region of interest" description="Disordered" evidence="5">
    <location>
        <begin position="1503"/>
        <end position="1598"/>
    </location>
</feature>
<dbReference type="Pfam" id="PF10551">
    <property type="entry name" value="MULE"/>
    <property type="match status" value="1"/>
</dbReference>
<reference evidence="7" key="1">
    <citation type="journal article" date="2005" name="BMC Biol.">
        <title>The sequence of rice chromosomes 11 and 12, rich in disease resistance genes and recent gene duplications.</title>
        <authorList>
            <consortium name="The rice chromosomes 11 and 12 sequencing consortia"/>
        </authorList>
    </citation>
    <scope>NUCLEOTIDE SEQUENCE [LARGE SCALE GENOMIC DNA]</scope>
</reference>
<feature type="domain" description="SWIM-type" evidence="6">
    <location>
        <begin position="826"/>
        <end position="858"/>
    </location>
</feature>
<feature type="compositionally biased region" description="Basic and acidic residues" evidence="5">
    <location>
        <begin position="222"/>
        <end position="234"/>
    </location>
</feature>
<protein>
    <submittedName>
        <fullName evidence="7">Transposon protein, putative, Mutator sub-class</fullName>
    </submittedName>
</protein>
<dbReference type="GO" id="GO:0008270">
    <property type="term" value="F:zinc ion binding"/>
    <property type="evidence" value="ECO:0007669"/>
    <property type="project" value="UniProtKB-KW"/>
</dbReference>
<dbReference type="PANTHER" id="PTHR46033">
    <property type="entry name" value="PROTEIN MAIN-LIKE 2"/>
    <property type="match status" value="1"/>
</dbReference>
<evidence type="ECO:0000256" key="5">
    <source>
        <dbReference type="SAM" id="MobiDB-lite"/>
    </source>
</evidence>
<feature type="compositionally biased region" description="Basic residues" evidence="5">
    <location>
        <begin position="1025"/>
        <end position="1034"/>
    </location>
</feature>
<evidence type="ECO:0000256" key="1">
    <source>
        <dbReference type="ARBA" id="ARBA00022723"/>
    </source>
</evidence>
<evidence type="ECO:0000313" key="7">
    <source>
        <dbReference type="EMBL" id="ABA93944.1"/>
    </source>
</evidence>
<evidence type="ECO:0000256" key="3">
    <source>
        <dbReference type="ARBA" id="ARBA00022833"/>
    </source>
</evidence>
<keyword evidence="2 4" id="KW-0863">Zinc-finger</keyword>
<dbReference type="EMBL" id="DP000010">
    <property type="protein sequence ID" value="ABA93944.1"/>
    <property type="molecule type" value="Genomic_DNA"/>
</dbReference>
<feature type="compositionally biased region" description="Polar residues" evidence="5">
    <location>
        <begin position="930"/>
        <end position="949"/>
    </location>
</feature>
<evidence type="ECO:0000256" key="4">
    <source>
        <dbReference type="PROSITE-ProRule" id="PRU00325"/>
    </source>
</evidence>
<dbReference type="InterPro" id="IPR004332">
    <property type="entry name" value="Transposase_MuDR"/>
</dbReference>
<evidence type="ECO:0000256" key="2">
    <source>
        <dbReference type="ARBA" id="ARBA00022771"/>
    </source>
</evidence>
<dbReference type="Pfam" id="PF04434">
    <property type="entry name" value="SWIM"/>
    <property type="match status" value="1"/>
</dbReference>
<dbReference type="InterPro" id="IPR018289">
    <property type="entry name" value="MULE_transposase_dom"/>
</dbReference>
<gene>
    <name evidence="7" type="ordered locus">LOC_Os11g31760</name>
</gene>
<name>Q2R3J1_ORYSJ</name>
<dbReference type="InterPro" id="IPR019557">
    <property type="entry name" value="AminoTfrase-like_pln_mobile"/>
</dbReference>
<accession>Q2R3J1</accession>
<feature type="region of interest" description="Disordered" evidence="5">
    <location>
        <begin position="222"/>
        <end position="244"/>
    </location>
</feature>
<dbReference type="PANTHER" id="PTHR46033:SF8">
    <property type="entry name" value="PROTEIN MAINTENANCE OF MERISTEMS-LIKE"/>
    <property type="match status" value="1"/>
</dbReference>
<feature type="region of interest" description="Disordered" evidence="5">
    <location>
        <begin position="911"/>
        <end position="949"/>
    </location>
</feature>
<feature type="region of interest" description="Disordered" evidence="5">
    <location>
        <begin position="963"/>
        <end position="1034"/>
    </location>
</feature>
<reference evidence="7" key="3">
    <citation type="submission" date="2006-01" db="EMBL/GenBank/DDBJ databases">
        <authorList>
            <person name="Buell R."/>
        </authorList>
    </citation>
    <scope>NUCLEOTIDE SEQUENCE</scope>
</reference>
<dbReference type="SUPFAM" id="SSF56112">
    <property type="entry name" value="Protein kinase-like (PK-like)"/>
    <property type="match status" value="1"/>
</dbReference>
<dbReference type="GO" id="GO:0010073">
    <property type="term" value="P:meristem maintenance"/>
    <property type="evidence" value="ECO:0007669"/>
    <property type="project" value="InterPro"/>
</dbReference>
<dbReference type="Pfam" id="PF10536">
    <property type="entry name" value="PMD"/>
    <property type="match status" value="1"/>
</dbReference>
<feature type="compositionally biased region" description="Acidic residues" evidence="5">
    <location>
        <begin position="1513"/>
        <end position="1549"/>
    </location>
</feature>
<sequence>MVKCRIATCPILEGQKMDRLVRLHYGGCVVDESTHGSQFEGMTVRQLVFFAKPTFEELMSRIKHELDWNDESVGMQGRYDVGGGVMSHKFMLDLNGEIEWQTYIDIVLGSHFKSLEVFAWKKDGRIGKKELIDPNESPLIESPISCHELSERCSRKEELIEEDVEGGEGVNDMADVEVREENDPVREEVHAEENVPLREEVHAEDNVPLREEVNVEENVPVREEGDVEDGREVGDDVELPEEEANAKNVSMGLRELARLKFYTREECEEAMIRSGLNPGWLEYDTEDELDESASDSDDDRPVRKMSEHERTVFAKLVGRNPEITQFEDLTRSGLAIADGDPQYDGAFEPICDEPRKGLEFRSMDDLKIWLQSYSIRVHRPYHVKESNASVKYTVACLDRHCKWQINARKSGGDRWRVTRVGEDHTCCSAEVTGKHLQLTSRFIGNRLQAFVRAEPTLSPAAIVEAVEQIWHYRPTYGKAWRAKQVAMKVIWGDWDEAYVRLPTLMRAIKAKNPTMHFRVEAHSEKSRMVDGVQRRVFGRAYWIFGQSIEAFKHLRPVLAIDGTFLTGKYQGTLLTAIGVDAGLHLVPLAFALVEKENTSNWEWFINMLRNKLIGPNREVCIISDRHPGILNSIIHIMPHHLTIHHRWCMRHFCANFYTAGATTDQMKDLERICQINEKALFLDEIKRLMGVVGERPKKWLEDHMPLKVKWARAFDTNGRRHSIMTSNMAESFNNVLRGIRKLPVTAIVAYTFSKCNSWFVDRHKEATVDILCGKKWPTKVKDMLEEQQRRTLGQRAACFDFPSMKYEVSEQGGVTAAGVQWGGRHYVVVARDNTCSCQFPQLHHLPCSHMITVCKLRGLDVEVAPRMCYEASNKAVQDSYSPRFEPYLDPSQWPSYDGEFFVPDLSLKNNTRGRRRTRRFKNDMDKAYKSSANRRSQKPNNTNSEPVMQNRCSLCHELGHKKTRCPKRDKSKDRPKKRRRTGGGGEGSTQDGALSGVGGFLRGEAPGPTDCQRRALEDPSSQRSHGAHTVRRPRPVPLYNAAALTALVDRWRPETHTFHLPCGELTVTLEDVAMILGLPIRGQAVTGDTASGNWRERVVEYLGLEPPVAPDGQRQTKTSGVPLSWLRANLGQCPAEADEATVQRYCRAYVLYIFGSILFPDSGGDMASWMWLPLLADWDEAGTFSWGSAALAWLYRQLCDACRRQGGDANLAGCVWLLQVWMWMRLPVGRPMWRTHQAWPHQDADRRPTVAHLWESVPSPVVGRRNLAYYHYTNEMDYLQPEHVVWMPYQAQEVLELELNPMCHIEDALKTLRCPLICFYAVEFQMCHRVMRQFGRLQTIPHRFSTSIDLHKVDRRKNKKVTDWAYYHQDHITQWEKFEENGVPDQGQHNGTEFDLYLAWLHRTYRLVLRPAWTLADIADDPEDVEEENEYDTRTRLGTTVETGPVRDRVARELLRTVNDAGVALGTTPGSEGEGGTLRNALQRLRQRCRKLAARLGCRSTDVVEHAHAHQEGDEEGEVGDEEGEQDKEAEEGDEEEEGDEDREEEADELGPSQLEDAPESSQPDISQPGPSRPRRRRAPSQDWRYTPDVPRPRTRGRRSFAKVWQGWDVSAMQNGADMSKLSASAPGAEVPAQPSRRLAGLDHGRNGQVPPRLALSFPQSAPLWLALSHPEGLLGWAKAETAKSILSASQPGAEFPTVSAIMAGAEVPARKPSRRLAGLGLGVAAKSHLSASPIGAEVGHLRAEAVGAEVAATSARGSARPPRWHNVSASPVGAYMANVSANVFGAEATAYFWLKFLAGVDGHTEILITDFNSKKMSNHRNSLQYFVGEAKSGGEMERLPGVKATVFCFEGDTAKTAHDHLNCLSHPYVIRSLGYGRGLGKHSRYTFLAVPFFDTTLAEYLPKERSLCIHMDRLTVEFIDIVGQIVRAMIALHNAGFCCSNLKGENIAVMKQHNSMCAKIWNFEKCKSDDDKDQDWKNLGTLLKLTGLWTPEARDLYTSLSSGNLKGMDILDHSALLTVRKKFENMLVFDFHAMTHWPKEGIQAQDSTQAASMMQNVQAPEWLDASFNWSSTRPSWIFAASLTDPPNTYRGFSRMIRHLIEHEVDFLSPMLIKRITPHDRLQGEKEVDLEWYMRKAWAEAFLKLQNFVRESKLTY</sequence>